<dbReference type="GO" id="GO:0003700">
    <property type="term" value="F:DNA-binding transcription factor activity"/>
    <property type="evidence" value="ECO:0007669"/>
    <property type="project" value="InterPro"/>
</dbReference>
<dbReference type="EMBL" id="APRZ01000009">
    <property type="protein sequence ID" value="ENX35633.1"/>
    <property type="molecule type" value="Genomic_DNA"/>
</dbReference>
<evidence type="ECO:0000256" key="1">
    <source>
        <dbReference type="ARBA" id="ARBA00023015"/>
    </source>
</evidence>
<dbReference type="PATRIC" id="fig|1217695.3.peg.682"/>
<evidence type="ECO:0000256" key="2">
    <source>
        <dbReference type="ARBA" id="ARBA00023125"/>
    </source>
</evidence>
<proteinExistence type="predicted"/>
<dbReference type="AlphaFoldDB" id="N9PQB7"/>
<sequence>MEKQKLSVHINYLHILIDTVAEFNISKTDFIRTCQVPQSLLDDVSYSENIKFSEWIKIISRLLDFAPDKAIGYKFGLNCQVTSHGALGFAMISNNTLANAIIDLQKYASMRLHKMELKIFKKKDKIAISFLPLYHLPKEIKVEKRELINKFFMEAALVNVIKNLQAVTDFEITGINIDVEWEIEKYHHFFEKRLPRFNFNKEQNQIIFDLKCLDFPLKFSFENAYQIALNLLKEESMYTSGKDNKITSLVNKNLILTPHKGFPTLSETAKKINISQRALKRKLELENTCYTSLIQSKKLLVAKKLISANKSLQEISDILGYSNASSFTRAFVGWTGKNPSKFIKESNTLF</sequence>
<evidence type="ECO:0000313" key="6">
    <source>
        <dbReference type="Proteomes" id="UP000013009"/>
    </source>
</evidence>
<dbReference type="SUPFAM" id="SSF46689">
    <property type="entry name" value="Homeodomain-like"/>
    <property type="match status" value="1"/>
</dbReference>
<dbReference type="OrthoDB" id="5582699at2"/>
<dbReference type="PROSITE" id="PS01124">
    <property type="entry name" value="HTH_ARAC_FAMILY_2"/>
    <property type="match status" value="1"/>
</dbReference>
<keyword evidence="3" id="KW-0804">Transcription</keyword>
<dbReference type="InterPro" id="IPR018060">
    <property type="entry name" value="HTH_AraC"/>
</dbReference>
<keyword evidence="2" id="KW-0238">DNA-binding</keyword>
<dbReference type="HOGENOM" id="CLU_047522_3_0_6"/>
<gene>
    <name evidence="5" type="ORF">F889_00708</name>
</gene>
<keyword evidence="1" id="KW-0805">Transcription regulation</keyword>
<dbReference type="InterPro" id="IPR032687">
    <property type="entry name" value="AraC-type_N"/>
</dbReference>
<dbReference type="InterPro" id="IPR009057">
    <property type="entry name" value="Homeodomain-like_sf"/>
</dbReference>
<name>N9PQB7_9GAMM</name>
<feature type="domain" description="HTH araC/xylS-type" evidence="4">
    <location>
        <begin position="244"/>
        <end position="345"/>
    </location>
</feature>
<dbReference type="GO" id="GO:0000976">
    <property type="term" value="F:transcription cis-regulatory region binding"/>
    <property type="evidence" value="ECO:0007669"/>
    <property type="project" value="TreeGrafter"/>
</dbReference>
<evidence type="ECO:0000259" key="4">
    <source>
        <dbReference type="PROSITE" id="PS01124"/>
    </source>
</evidence>
<protein>
    <recommendedName>
        <fullName evidence="4">HTH araC/xylS-type domain-containing protein</fullName>
    </recommendedName>
</protein>
<keyword evidence="6" id="KW-1185">Reference proteome</keyword>
<dbReference type="Proteomes" id="UP000013009">
    <property type="component" value="Unassembled WGS sequence"/>
</dbReference>
<evidence type="ECO:0000256" key="3">
    <source>
        <dbReference type="ARBA" id="ARBA00023163"/>
    </source>
</evidence>
<organism evidence="5 6">
    <name type="scientific">Acinetobacter colistiniresistens</name>
    <dbReference type="NCBI Taxonomy" id="280145"/>
    <lineage>
        <taxon>Bacteria</taxon>
        <taxon>Pseudomonadati</taxon>
        <taxon>Pseudomonadota</taxon>
        <taxon>Gammaproteobacteria</taxon>
        <taxon>Moraxellales</taxon>
        <taxon>Moraxellaceae</taxon>
        <taxon>Acinetobacter</taxon>
    </lineage>
</organism>
<dbReference type="PANTHER" id="PTHR47894">
    <property type="entry name" value="HTH-TYPE TRANSCRIPTIONAL REGULATOR GADX"/>
    <property type="match status" value="1"/>
</dbReference>
<reference evidence="5 6" key="1">
    <citation type="submission" date="2013-02" db="EMBL/GenBank/DDBJ databases">
        <title>The Genome Sequence of Acinetobacter sp. NIPH 1859.</title>
        <authorList>
            <consortium name="The Broad Institute Genome Sequencing Platform"/>
            <consortium name="The Broad Institute Genome Sequencing Center for Infectious Disease"/>
            <person name="Cerqueira G."/>
            <person name="Feldgarden M."/>
            <person name="Courvalin P."/>
            <person name="Perichon B."/>
            <person name="Grillot-Courvalin C."/>
            <person name="Clermont D."/>
            <person name="Rocha E."/>
            <person name="Yoon E.-J."/>
            <person name="Nemec A."/>
            <person name="Walker B."/>
            <person name="Young S.K."/>
            <person name="Zeng Q."/>
            <person name="Gargeya S."/>
            <person name="Fitzgerald M."/>
            <person name="Haas B."/>
            <person name="Abouelleil A."/>
            <person name="Alvarado L."/>
            <person name="Arachchi H.M."/>
            <person name="Berlin A.M."/>
            <person name="Chapman S.B."/>
            <person name="Dewar J."/>
            <person name="Goldberg J."/>
            <person name="Griggs A."/>
            <person name="Gujja S."/>
            <person name="Hansen M."/>
            <person name="Howarth C."/>
            <person name="Imamovic A."/>
            <person name="Larimer J."/>
            <person name="McCowan C."/>
            <person name="Murphy C."/>
            <person name="Neiman D."/>
            <person name="Pearson M."/>
            <person name="Priest M."/>
            <person name="Roberts A."/>
            <person name="Saif S."/>
            <person name="Shea T."/>
            <person name="Sisk P."/>
            <person name="Sykes S."/>
            <person name="Wortman J."/>
            <person name="Nusbaum C."/>
            <person name="Birren B."/>
        </authorList>
    </citation>
    <scope>NUCLEOTIDE SEQUENCE [LARGE SCALE GENOMIC DNA]</scope>
    <source>
        <strain evidence="5 6">NIPH 1859</strain>
    </source>
</reference>
<dbReference type="Pfam" id="PF12833">
    <property type="entry name" value="HTH_18"/>
    <property type="match status" value="1"/>
</dbReference>
<comment type="caution">
    <text evidence="5">The sequence shown here is derived from an EMBL/GenBank/DDBJ whole genome shotgun (WGS) entry which is preliminary data.</text>
</comment>
<dbReference type="Pfam" id="PF12625">
    <property type="entry name" value="Arabinose_bd"/>
    <property type="match status" value="1"/>
</dbReference>
<dbReference type="Gene3D" id="1.10.10.60">
    <property type="entry name" value="Homeodomain-like"/>
    <property type="match status" value="1"/>
</dbReference>
<accession>N9PQB7</accession>
<dbReference type="PANTHER" id="PTHR47894:SF1">
    <property type="entry name" value="HTH-TYPE TRANSCRIPTIONAL REGULATOR VQSM"/>
    <property type="match status" value="1"/>
</dbReference>
<evidence type="ECO:0000313" key="5">
    <source>
        <dbReference type="EMBL" id="ENX35633.1"/>
    </source>
</evidence>
<dbReference type="GO" id="GO:0005829">
    <property type="term" value="C:cytosol"/>
    <property type="evidence" value="ECO:0007669"/>
    <property type="project" value="TreeGrafter"/>
</dbReference>
<dbReference type="SMART" id="SM00342">
    <property type="entry name" value="HTH_ARAC"/>
    <property type="match status" value="1"/>
</dbReference>